<proteinExistence type="predicted"/>
<evidence type="ECO:0000313" key="2">
    <source>
        <dbReference type="Proteomes" id="UP000054893"/>
    </source>
</evidence>
<dbReference type="AlphaFoldDB" id="A0A158GAY2"/>
<organism evidence="1 2">
    <name type="scientific">Caballeronia sordidicola</name>
    <name type="common">Burkholderia sordidicola</name>
    <dbReference type="NCBI Taxonomy" id="196367"/>
    <lineage>
        <taxon>Bacteria</taxon>
        <taxon>Pseudomonadati</taxon>
        <taxon>Pseudomonadota</taxon>
        <taxon>Betaproteobacteria</taxon>
        <taxon>Burkholderiales</taxon>
        <taxon>Burkholderiaceae</taxon>
        <taxon>Caballeronia</taxon>
    </lineage>
</organism>
<gene>
    <name evidence="1" type="ORF">AWB64_02476</name>
</gene>
<dbReference type="EMBL" id="FCOC02000005">
    <property type="protein sequence ID" value="SAL29047.1"/>
    <property type="molecule type" value="Genomic_DNA"/>
</dbReference>
<sequence>MNECSSAYLSGRDALARRHMQMLRAVPRGDACAWMTAGCIVAAEAFDIGLSVWHFSTYPAKPYGMDTSVGAGQANGRGASLRLPSANYL</sequence>
<protein>
    <submittedName>
        <fullName evidence="1">Uncharacterized protein</fullName>
    </submittedName>
</protein>
<evidence type="ECO:0000313" key="1">
    <source>
        <dbReference type="EMBL" id="SAL29047.1"/>
    </source>
</evidence>
<reference evidence="1 2" key="1">
    <citation type="submission" date="2016-01" db="EMBL/GenBank/DDBJ databases">
        <authorList>
            <person name="Oliw E.H."/>
        </authorList>
    </citation>
    <scope>NUCLEOTIDE SEQUENCE [LARGE SCALE GENOMIC DNA]</scope>
    <source>
        <strain evidence="1">LMG 22029</strain>
    </source>
</reference>
<dbReference type="Proteomes" id="UP000054893">
    <property type="component" value="Unassembled WGS sequence"/>
</dbReference>
<name>A0A158GAY2_CABSO</name>
<accession>A0A158GAY2</accession>